<dbReference type="AlphaFoldDB" id="A0A8H3LKN5"/>
<name>A0A8H3LKN5_9GLOM</name>
<accession>A0A8H3LKN5</accession>
<reference evidence="2" key="1">
    <citation type="submission" date="2019-10" db="EMBL/GenBank/DDBJ databases">
        <title>Conservation and host-specific expression of non-tandemly repeated heterogenous ribosome RNA gene in arbuscular mycorrhizal fungi.</title>
        <authorList>
            <person name="Maeda T."/>
            <person name="Kobayashi Y."/>
            <person name="Nakagawa T."/>
            <person name="Ezawa T."/>
            <person name="Yamaguchi K."/>
            <person name="Bino T."/>
            <person name="Nishimoto Y."/>
            <person name="Shigenobu S."/>
            <person name="Kawaguchi M."/>
        </authorList>
    </citation>
    <scope>NUCLEOTIDE SEQUENCE</scope>
    <source>
        <strain evidence="2">HR1</strain>
    </source>
</reference>
<comment type="caution">
    <text evidence="2">The sequence shown here is derived from an EMBL/GenBank/DDBJ whole genome shotgun (WGS) entry which is preliminary data.</text>
</comment>
<dbReference type="EMBL" id="BLAL01000169">
    <property type="protein sequence ID" value="GES87676.1"/>
    <property type="molecule type" value="Genomic_DNA"/>
</dbReference>
<evidence type="ECO:0000256" key="1">
    <source>
        <dbReference type="SAM" id="MobiDB-lite"/>
    </source>
</evidence>
<dbReference type="Proteomes" id="UP000615446">
    <property type="component" value="Unassembled WGS sequence"/>
</dbReference>
<feature type="compositionally biased region" description="Low complexity" evidence="1">
    <location>
        <begin position="18"/>
        <end position="73"/>
    </location>
</feature>
<proteinExistence type="predicted"/>
<protein>
    <submittedName>
        <fullName evidence="2">Uncharacterized protein</fullName>
    </submittedName>
</protein>
<sequence>MESDQKHLTALTNIPPKSTSSESSSSKSSSSETSSSESSLSSESSSSESSSSSGSSSSESSSSFETSSSESGSFDSDIDEIYLPEWDLKNSCSINNIWKRKANLEWTKRKEFLFGGIVQGNYTVKEYYSKLKECNLSKDYPECLLKNLFLRGLSPENIFKVLWDGLEVLSLDEIVESLSLEQ</sequence>
<evidence type="ECO:0000313" key="2">
    <source>
        <dbReference type="EMBL" id="GES87676.1"/>
    </source>
</evidence>
<organism evidence="2 3">
    <name type="scientific">Rhizophagus clarus</name>
    <dbReference type="NCBI Taxonomy" id="94130"/>
    <lineage>
        <taxon>Eukaryota</taxon>
        <taxon>Fungi</taxon>
        <taxon>Fungi incertae sedis</taxon>
        <taxon>Mucoromycota</taxon>
        <taxon>Glomeromycotina</taxon>
        <taxon>Glomeromycetes</taxon>
        <taxon>Glomerales</taxon>
        <taxon>Glomeraceae</taxon>
        <taxon>Rhizophagus</taxon>
    </lineage>
</organism>
<feature type="region of interest" description="Disordered" evidence="1">
    <location>
        <begin position="1"/>
        <end position="74"/>
    </location>
</feature>
<evidence type="ECO:0000313" key="3">
    <source>
        <dbReference type="Proteomes" id="UP000615446"/>
    </source>
</evidence>
<gene>
    <name evidence="2" type="ORF">RCL2_001466700</name>
</gene>